<organism evidence="1 2">
    <name type="scientific">Xylella phage Cota</name>
    <dbReference type="NCBI Taxonomy" id="2699877"/>
    <lineage>
        <taxon>Viruses</taxon>
        <taxon>Duplodnaviria</taxon>
        <taxon>Heunggongvirae</taxon>
        <taxon>Uroviricota</taxon>
        <taxon>Caudoviricetes</taxon>
        <taxon>Autographivirales</taxon>
        <taxon>Autonotataviridae</taxon>
        <taxon>Cotavirus</taxon>
        <taxon>Cotavirus cota</taxon>
    </lineage>
</organism>
<proteinExistence type="predicted"/>
<keyword evidence="2" id="KW-1185">Reference proteome</keyword>
<accession>A0A6F8ZKX7</accession>
<dbReference type="Proteomes" id="UP000501273">
    <property type="component" value="Chromosome"/>
</dbReference>
<evidence type="ECO:0000313" key="1">
    <source>
        <dbReference type="EMBL" id="CAB1282948.1"/>
    </source>
</evidence>
<dbReference type="InterPro" id="IPR058003">
    <property type="entry name" value="Phage_gp12"/>
</dbReference>
<evidence type="ECO:0000313" key="2">
    <source>
        <dbReference type="Proteomes" id="UP000501273"/>
    </source>
</evidence>
<reference evidence="1 2" key="1">
    <citation type="submission" date="2020-03" db="EMBL/GenBank/DDBJ databases">
        <authorList>
            <person name="Ansaldi M."/>
            <person name="Clavijo F."/>
        </authorList>
    </citation>
    <scope>NUCLEOTIDE SEQUENCE [LARGE SCALE GENOMIC DNA]</scope>
</reference>
<name>A0A6F8ZKX7_9CAUD</name>
<sequence>MSKVGGSYDSVVLGVSEQVAHDRRPGQHEEQINMISDPVHGLARRRGSVYKDEFLVGAGTLAEFGTEAGAMREYTFVIDGVEYCLLFRTKASTKGKPTFMYLYNKTTDKFMPIVYENSTWVDQLVSGGATCMASVGRYVYIAGRTTIPQLTVTDVWDVTSNLSKLVAWIRGGAYSRTFSITLTRTDGTKLTVSYKTKPSAYPELLDTSDIPFYEPDGTTPREDYQKDINDRVYAYNSAVNAYIGEAAEDITGENIAQKLVDELLLEGVAASRQDSTVIIDDADFVDISSDDGGDNTLIRAVGKEVSAPTLMTTIHYVGKVVRIRPQGASDSESYYLTAYAKDDVSTGWTEVIWREGVGVLQQPTRMFAQAVIHAGTMYVAQNGAGLETLAPASGEHPDYKPNAVGDAVSSPTPEFFGRPITMMTVFQDRLLLGSGGTVNCSRPGDYLNFFRQTVLTIQDNDPIEMFSYGAEGDTLRSAVMYDRDLIIFGDLKQYGITGRSVLSAKSPNITTVSAHEDATTAFPVASGNFVFYGKNADGDEGDLRTTLHQLQIGQLIESPVSYEVSQQLDQYIKGTPCQLIAITAPNMILYRTEEVPNDIYVYAYVDDQGGGQRLLDSWSKWHYHPTLGRICGVSAHNGTALIFTMRERGANIVIVADKQSVNTELGSLPYMDSMKRGDLVGTGWHSVVDHGLLAVSIDSTSNYFLLGTQADEVADLLDQLDGVTNTQLWYGVVSDATVTPTNPYFRDSNGKAVLSGRLTLNQVKPSVTKTSGLIATVTTVNGSITTTEFNGRVLGLSSNLIARQPTPTTQLTVGVGREVRECSYTFTSKDWLPMTVTAIEWTGQYFNRVRRAG</sequence>
<dbReference type="Pfam" id="PF25675">
    <property type="entry name" value="Phage_nozzle"/>
    <property type="match status" value="1"/>
</dbReference>
<protein>
    <submittedName>
        <fullName evidence="1">Phage tail fibers</fullName>
    </submittedName>
</protein>
<dbReference type="EMBL" id="LR778216">
    <property type="protein sequence ID" value="CAB1282948.1"/>
    <property type="molecule type" value="Genomic_DNA"/>
</dbReference>